<accession>A0ABT7SXE8</accession>
<reference evidence="7 8" key="1">
    <citation type="submission" date="2023-06" db="EMBL/GenBank/DDBJ databases">
        <title>Alteromonas sp. ASW11-36 isolated from intertidal sand.</title>
        <authorList>
            <person name="Li Y."/>
        </authorList>
    </citation>
    <scope>NUCLEOTIDE SEQUENCE [LARGE SCALE GENOMIC DNA]</scope>
    <source>
        <strain evidence="7 8">ASW11-36</strain>
    </source>
</reference>
<dbReference type="InterPro" id="IPR036188">
    <property type="entry name" value="FAD/NAD-bd_sf"/>
</dbReference>
<evidence type="ECO:0000256" key="3">
    <source>
        <dbReference type="ARBA" id="ARBA00022827"/>
    </source>
</evidence>
<evidence type="ECO:0000313" key="8">
    <source>
        <dbReference type="Proteomes" id="UP001234343"/>
    </source>
</evidence>
<keyword evidence="2" id="KW-0285">Flavoprotein</keyword>
<evidence type="ECO:0000256" key="2">
    <source>
        <dbReference type="ARBA" id="ARBA00022630"/>
    </source>
</evidence>
<dbReference type="GO" id="GO:0016491">
    <property type="term" value="F:oxidoreductase activity"/>
    <property type="evidence" value="ECO:0007669"/>
    <property type="project" value="UniProtKB-KW"/>
</dbReference>
<dbReference type="Gene3D" id="3.30.9.10">
    <property type="entry name" value="D-Amino Acid Oxidase, subunit A, domain 2"/>
    <property type="match status" value="1"/>
</dbReference>
<dbReference type="EMBL" id="JAUCBP010000007">
    <property type="protein sequence ID" value="MDM7860674.1"/>
    <property type="molecule type" value="Genomic_DNA"/>
</dbReference>
<name>A0ABT7SXE8_9ALTE</name>
<evidence type="ECO:0000256" key="4">
    <source>
        <dbReference type="ARBA" id="ARBA00023002"/>
    </source>
</evidence>
<evidence type="ECO:0000256" key="1">
    <source>
        <dbReference type="ARBA" id="ARBA00001974"/>
    </source>
</evidence>
<comment type="cofactor">
    <cofactor evidence="1">
        <name>FAD</name>
        <dbReference type="ChEBI" id="CHEBI:57692"/>
    </cofactor>
</comment>
<keyword evidence="3" id="KW-0274">FAD</keyword>
<evidence type="ECO:0000313" key="7">
    <source>
        <dbReference type="EMBL" id="MDM7860674.1"/>
    </source>
</evidence>
<dbReference type="InterPro" id="IPR006076">
    <property type="entry name" value="FAD-dep_OxRdtase"/>
</dbReference>
<dbReference type="EC" id="1.1.3.-" evidence="7"/>
<dbReference type="Proteomes" id="UP001234343">
    <property type="component" value="Unassembled WGS sequence"/>
</dbReference>
<sequence length="399" mass="43879">MNKHYDYIVIGAGIVGAATAQRLSQQYPQAKIAIVEKETAAAQHQTGRNSGVIHAGVYYKAGSLKAQYCREGLEKTIEFCQRFNIPYRQCGKLIVATSNNELERQQTLFEQCHANDLQPTWLNQQQIKQHAPAINGLQAIWVKHSGITDYPAITRQLLALAEQQGSEVIYSAPVSVIDEAQDRVTVEIGGASPCTLHAECVINCAGMYADRLIQSAGHSIDYALLPFRGEYYRLAARHDNIVQQLIYPVPDPELPFLGVHLTPMIGGYQTVGPNAVLALGREAYSKSQVSLTDCHDMLTFKGTAPLLKRYFTAGMAEVRDSLFKTGYLKRIQRYCTHIKAQDLLPYRAGIRAQAVNADGTLEHDFVFVRTERCLHVGNAPSPAATSALPIAAAIVAKLA</sequence>
<evidence type="ECO:0000259" key="6">
    <source>
        <dbReference type="Pfam" id="PF01266"/>
    </source>
</evidence>
<dbReference type="PANTHER" id="PTHR43104">
    <property type="entry name" value="L-2-HYDROXYGLUTARATE DEHYDROGENASE, MITOCHONDRIAL"/>
    <property type="match status" value="1"/>
</dbReference>
<dbReference type="Pfam" id="PF01266">
    <property type="entry name" value="DAO"/>
    <property type="match status" value="1"/>
</dbReference>
<dbReference type="Gene3D" id="3.50.50.60">
    <property type="entry name" value="FAD/NAD(P)-binding domain"/>
    <property type="match status" value="1"/>
</dbReference>
<proteinExistence type="inferred from homology"/>
<comment type="caution">
    <text evidence="7">The sequence shown here is derived from an EMBL/GenBank/DDBJ whole genome shotgun (WGS) entry which is preliminary data.</text>
</comment>
<dbReference type="SUPFAM" id="SSF51905">
    <property type="entry name" value="FAD/NAD(P)-binding domain"/>
    <property type="match status" value="1"/>
</dbReference>
<keyword evidence="8" id="KW-1185">Reference proteome</keyword>
<dbReference type="NCBIfam" id="NF008726">
    <property type="entry name" value="PRK11728.1"/>
    <property type="match status" value="1"/>
</dbReference>
<protein>
    <submittedName>
        <fullName evidence="7">L-2-hydroxyglutarate oxidase</fullName>
        <ecNumber evidence="7">1.1.3.-</ecNumber>
    </submittedName>
</protein>
<gene>
    <name evidence="7" type="primary">lhgO</name>
    <name evidence="7" type="ORF">QTP81_08705</name>
</gene>
<dbReference type="RefSeq" id="WP_289364964.1">
    <property type="nucleotide sequence ID" value="NZ_JAUCBP010000007.1"/>
</dbReference>
<organism evidence="7 8">
    <name type="scientific">Alteromonas arenosi</name>
    <dbReference type="NCBI Taxonomy" id="3055817"/>
    <lineage>
        <taxon>Bacteria</taxon>
        <taxon>Pseudomonadati</taxon>
        <taxon>Pseudomonadota</taxon>
        <taxon>Gammaproteobacteria</taxon>
        <taxon>Alteromonadales</taxon>
        <taxon>Alteromonadaceae</taxon>
        <taxon>Alteromonas/Salinimonas group</taxon>
        <taxon>Alteromonas</taxon>
    </lineage>
</organism>
<evidence type="ECO:0000256" key="5">
    <source>
        <dbReference type="ARBA" id="ARBA00037941"/>
    </source>
</evidence>
<comment type="similarity">
    <text evidence="5">Belongs to the L2HGDH family.</text>
</comment>
<dbReference type="PANTHER" id="PTHR43104:SF2">
    <property type="entry name" value="L-2-HYDROXYGLUTARATE DEHYDROGENASE, MITOCHONDRIAL"/>
    <property type="match status" value="1"/>
</dbReference>
<keyword evidence="4 7" id="KW-0560">Oxidoreductase</keyword>
<feature type="domain" description="FAD dependent oxidoreductase" evidence="6">
    <location>
        <begin position="6"/>
        <end position="395"/>
    </location>
</feature>